<dbReference type="Proteomes" id="UP000662986">
    <property type="component" value="Chromosome"/>
</dbReference>
<proteinExistence type="inferred from homology"/>
<feature type="domain" description="Thiolase N-terminal" evidence="7">
    <location>
        <begin position="4"/>
        <end position="266"/>
    </location>
</feature>
<comment type="similarity">
    <text evidence="1 6">Belongs to the thiolase-like superfamily. Thiolase family.</text>
</comment>
<dbReference type="InterPro" id="IPR016039">
    <property type="entry name" value="Thiolase-like"/>
</dbReference>
<dbReference type="NCBIfam" id="NF004853">
    <property type="entry name" value="PRK06205.1"/>
    <property type="match status" value="1"/>
</dbReference>
<dbReference type="Gene3D" id="3.40.47.10">
    <property type="match status" value="2"/>
</dbReference>
<reference evidence="9 10" key="1">
    <citation type="journal article" date="2021" name="Microbiol. Resour. Announc.">
        <title>Complete Genome Sequences of Two Rhodococcus sp. Strains with Large and Linear Chromosomes, Isolated from Apple Rhizosphere.</title>
        <authorList>
            <person name="Benning S."/>
            <person name="Brugnone N."/>
            <person name="Siani R."/>
            <person name="Kublik S."/>
            <person name="Schloter M."/>
            <person name="Rad V."/>
        </authorList>
    </citation>
    <scope>NUCLEOTIDE SEQUENCE [LARGE SCALE GENOMIC DNA]</scope>
    <source>
        <strain evidence="9 10">R79</strain>
    </source>
</reference>
<dbReference type="EC" id="2.3.1.9" evidence="2"/>
<dbReference type="Pfam" id="PF02803">
    <property type="entry name" value="Thiolase_C"/>
    <property type="match status" value="1"/>
</dbReference>
<evidence type="ECO:0000313" key="9">
    <source>
        <dbReference type="EMBL" id="QSE92794.1"/>
    </source>
</evidence>
<dbReference type="RefSeq" id="WP_206009246.1">
    <property type="nucleotide sequence ID" value="NZ_CP070619.1"/>
</dbReference>
<evidence type="ECO:0000256" key="6">
    <source>
        <dbReference type="RuleBase" id="RU003557"/>
    </source>
</evidence>
<evidence type="ECO:0000313" key="10">
    <source>
        <dbReference type="Proteomes" id="UP000662986"/>
    </source>
</evidence>
<dbReference type="PIRSF" id="PIRSF000429">
    <property type="entry name" value="Ac-CoA_Ac_transf"/>
    <property type="match status" value="1"/>
</dbReference>
<evidence type="ECO:0000256" key="4">
    <source>
        <dbReference type="ARBA" id="ARBA00023315"/>
    </source>
</evidence>
<evidence type="ECO:0000259" key="8">
    <source>
        <dbReference type="Pfam" id="PF02803"/>
    </source>
</evidence>
<sequence length="404" mass="41919">MRSVVICEPLRTPIGRYGGSLAGVTAAELGATVLRELVARSGIPVDAVDDVVLGNCNPNAEAPAIGRVVALDAGLPVTVPGQQIDRRCGSGLQAVLSAAASVATGIADLVVAGGTESMSNVPFYSTDIRWGAHRTGVTMHDSLVRARTTAGGQHYPVPGGMVETAENVRDRYGISREAQDRLAVESHARAVRAQNDGIFDQEIVPVRVPGRAGDVVVTTDEHPREDTSLERLATLKPMLRASIPDATVTAGNSSGQNDAAALCLVTTLDRSHELGLRPLARVVSAAVSGVEPRLMGIGPVPATERALARAGLHLADLDVIEVNEAFAAQVLAVVQEWGFGADDMERVNPNGSGISLGHPVGATGARLIGAAARELDRRSGRYALVTLCIGGGQGMALVLERVAS</sequence>
<dbReference type="CDD" id="cd00751">
    <property type="entry name" value="thiolase"/>
    <property type="match status" value="1"/>
</dbReference>
<evidence type="ECO:0000256" key="3">
    <source>
        <dbReference type="ARBA" id="ARBA00022679"/>
    </source>
</evidence>
<organism evidence="9 10">
    <name type="scientific">Rhodococcus pseudokoreensis</name>
    <dbReference type="NCBI Taxonomy" id="2811421"/>
    <lineage>
        <taxon>Bacteria</taxon>
        <taxon>Bacillati</taxon>
        <taxon>Actinomycetota</taxon>
        <taxon>Actinomycetes</taxon>
        <taxon>Mycobacteriales</taxon>
        <taxon>Nocardiaceae</taxon>
        <taxon>Rhodococcus</taxon>
    </lineage>
</organism>
<evidence type="ECO:0000256" key="1">
    <source>
        <dbReference type="ARBA" id="ARBA00010982"/>
    </source>
</evidence>
<dbReference type="InterPro" id="IPR020616">
    <property type="entry name" value="Thiolase_N"/>
</dbReference>
<keyword evidence="10" id="KW-1185">Reference proteome</keyword>
<reference evidence="9 10" key="2">
    <citation type="journal article" date="2022" name="Arch. Microbiol.">
        <title>Rhodococcus pseudokoreensis sp. nov. isolated from the rhizosphere of young M26 apple rootstocks.</title>
        <authorList>
            <person name="Kampfer P."/>
            <person name="Glaeser S.P."/>
            <person name="Blom J."/>
            <person name="Wolf J."/>
            <person name="Benning S."/>
            <person name="Schloter M."/>
            <person name="Neumann-Schaal M."/>
        </authorList>
    </citation>
    <scope>NUCLEOTIDE SEQUENCE [LARGE SCALE GENOMIC DNA]</scope>
    <source>
        <strain evidence="9 10">R79</strain>
    </source>
</reference>
<name>A0A974W7Y8_9NOCA</name>
<dbReference type="SUPFAM" id="SSF53901">
    <property type="entry name" value="Thiolase-like"/>
    <property type="match status" value="2"/>
</dbReference>
<protein>
    <recommendedName>
        <fullName evidence="5">Probable acetyl-CoA acetyltransferase</fullName>
        <ecNumber evidence="2">2.3.1.9</ecNumber>
    </recommendedName>
</protein>
<evidence type="ECO:0000256" key="2">
    <source>
        <dbReference type="ARBA" id="ARBA00012705"/>
    </source>
</evidence>
<dbReference type="PROSITE" id="PS00099">
    <property type="entry name" value="THIOLASE_3"/>
    <property type="match status" value="1"/>
</dbReference>
<dbReference type="PANTHER" id="PTHR18919:SF107">
    <property type="entry name" value="ACETYL-COA ACETYLTRANSFERASE, CYTOSOLIC"/>
    <property type="match status" value="1"/>
</dbReference>
<dbReference type="InterPro" id="IPR002155">
    <property type="entry name" value="Thiolase"/>
</dbReference>
<keyword evidence="3 6" id="KW-0808">Transferase</keyword>
<accession>A0A974W7Y8</accession>
<keyword evidence="4 6" id="KW-0012">Acyltransferase</keyword>
<dbReference type="Pfam" id="PF00108">
    <property type="entry name" value="Thiolase_N"/>
    <property type="match status" value="1"/>
</dbReference>
<evidence type="ECO:0000259" key="7">
    <source>
        <dbReference type="Pfam" id="PF00108"/>
    </source>
</evidence>
<dbReference type="InterPro" id="IPR020617">
    <property type="entry name" value="Thiolase_C"/>
</dbReference>
<dbReference type="NCBIfam" id="TIGR01930">
    <property type="entry name" value="AcCoA-C-Actrans"/>
    <property type="match status" value="1"/>
</dbReference>
<dbReference type="PANTHER" id="PTHR18919">
    <property type="entry name" value="ACETYL-COA C-ACYLTRANSFERASE"/>
    <property type="match status" value="1"/>
</dbReference>
<evidence type="ECO:0000256" key="5">
    <source>
        <dbReference type="ARBA" id="ARBA00040529"/>
    </source>
</evidence>
<gene>
    <name evidence="9" type="ORF">JWS13_31455</name>
</gene>
<feature type="domain" description="Thiolase C-terminal" evidence="8">
    <location>
        <begin position="277"/>
        <end position="401"/>
    </location>
</feature>
<dbReference type="InterPro" id="IPR020610">
    <property type="entry name" value="Thiolase_AS"/>
</dbReference>
<dbReference type="EMBL" id="CP070619">
    <property type="protein sequence ID" value="QSE92794.1"/>
    <property type="molecule type" value="Genomic_DNA"/>
</dbReference>